<keyword evidence="2" id="KW-0808">Transferase</keyword>
<reference evidence="3" key="1">
    <citation type="submission" date="2016-06" db="EMBL/GenBank/DDBJ databases">
        <authorList>
            <person name="Varghese N."/>
            <person name="Submissions Spin"/>
        </authorList>
    </citation>
    <scope>NUCLEOTIDE SEQUENCE [LARGE SCALE GENOMIC DNA]</scope>
    <source>
        <strain evidence="3">DSM 43817</strain>
    </source>
</reference>
<dbReference type="InterPro" id="IPR038740">
    <property type="entry name" value="BioF2-like_GNAT_dom"/>
</dbReference>
<dbReference type="InterPro" id="IPR000182">
    <property type="entry name" value="GNAT_dom"/>
</dbReference>
<name>A0A1C6S905_9ACTN</name>
<organism evidence="2 3">
    <name type="scientific">Micromonospora pallida</name>
    <dbReference type="NCBI Taxonomy" id="145854"/>
    <lineage>
        <taxon>Bacteria</taxon>
        <taxon>Bacillati</taxon>
        <taxon>Actinomycetota</taxon>
        <taxon>Actinomycetes</taxon>
        <taxon>Micromonosporales</taxon>
        <taxon>Micromonosporaceae</taxon>
        <taxon>Micromonospora</taxon>
    </lineage>
</organism>
<dbReference type="GO" id="GO:0016747">
    <property type="term" value="F:acyltransferase activity, transferring groups other than amino-acyl groups"/>
    <property type="evidence" value="ECO:0007669"/>
    <property type="project" value="InterPro"/>
</dbReference>
<dbReference type="InterPro" id="IPR016181">
    <property type="entry name" value="Acyl_CoA_acyltransferase"/>
</dbReference>
<gene>
    <name evidence="2" type="ORF">GA0074692_2022</name>
</gene>
<dbReference type="Proteomes" id="UP000198959">
    <property type="component" value="Unassembled WGS sequence"/>
</dbReference>
<sequence length="320" mass="35604">MHVRDDYGLPIADADAHEALTAHRAGELPPVVLVRVTDPPRDAWADLAHAGFIRKPTWLSWRAPTPRSVDDYAARLTRKARQDLRRAVDRAADAELRIEVHPTLSADQLDPFLTLYENRVNGMRFGFSFAGSMRAGMIDNPTTFGVFAYEKGELVGGCLCREFPQDDSVWLLFSAVDARWREHSLARVIYLHAFEETRRRGYPEVTMGNDPNLYGHVAKPGLFLFKTRLGFDPVPARPVGKAPAGDCADLLLSVEALTTPVVMLGYADADAQDVGTPRLTAHVFGAGPEVDINRYTTRTVDTARRADLPARVDRRIRMSP</sequence>
<dbReference type="EMBL" id="FMHW01000002">
    <property type="protein sequence ID" value="SCL25761.1"/>
    <property type="molecule type" value="Genomic_DNA"/>
</dbReference>
<accession>A0A1C6S905</accession>
<dbReference type="RefSeq" id="WP_091642224.1">
    <property type="nucleotide sequence ID" value="NZ_FMHW01000002.1"/>
</dbReference>
<proteinExistence type="predicted"/>
<protein>
    <submittedName>
        <fullName evidence="2">Acetyltransferase (GNAT) domain-containing protein</fullName>
    </submittedName>
</protein>
<dbReference type="SUPFAM" id="SSF55729">
    <property type="entry name" value="Acyl-CoA N-acyltransferases (Nat)"/>
    <property type="match status" value="1"/>
</dbReference>
<evidence type="ECO:0000313" key="2">
    <source>
        <dbReference type="EMBL" id="SCL25761.1"/>
    </source>
</evidence>
<dbReference type="AlphaFoldDB" id="A0A1C6S905"/>
<dbReference type="OrthoDB" id="3507946at2"/>
<evidence type="ECO:0000259" key="1">
    <source>
        <dbReference type="PROSITE" id="PS51186"/>
    </source>
</evidence>
<feature type="domain" description="N-acetyltransferase" evidence="1">
    <location>
        <begin position="99"/>
        <end position="257"/>
    </location>
</feature>
<evidence type="ECO:0000313" key="3">
    <source>
        <dbReference type="Proteomes" id="UP000198959"/>
    </source>
</evidence>
<dbReference type="STRING" id="145854.GA0074692_2022"/>
<keyword evidence="3" id="KW-1185">Reference proteome</keyword>
<dbReference type="PROSITE" id="PS51186">
    <property type="entry name" value="GNAT"/>
    <property type="match status" value="1"/>
</dbReference>
<dbReference type="Gene3D" id="3.40.630.30">
    <property type="match status" value="1"/>
</dbReference>
<dbReference type="Pfam" id="PF13480">
    <property type="entry name" value="Acetyltransf_6"/>
    <property type="match status" value="1"/>
</dbReference>